<dbReference type="InterPro" id="IPR017871">
    <property type="entry name" value="ABC_transporter-like_CS"/>
</dbReference>
<keyword evidence="5" id="KW-0547">Nucleotide-binding</keyword>
<dbReference type="GO" id="GO:0016887">
    <property type="term" value="F:ATP hydrolysis activity"/>
    <property type="evidence" value="ECO:0007669"/>
    <property type="project" value="InterPro"/>
</dbReference>
<dbReference type="GeneID" id="19011870"/>
<feature type="compositionally biased region" description="Basic and acidic residues" evidence="7">
    <location>
        <begin position="1207"/>
        <end position="1217"/>
    </location>
</feature>
<keyword evidence="10" id="KW-1185">Reference proteome</keyword>
<dbReference type="InterPro" id="IPR047038">
    <property type="entry name" value="eEF3_chromodomain-like_sf"/>
</dbReference>
<dbReference type="PROSITE" id="PS00211">
    <property type="entry name" value="ABC_TRANSPORTER_1"/>
    <property type="match status" value="2"/>
</dbReference>
<dbReference type="InterPro" id="IPR003439">
    <property type="entry name" value="ABC_transporter-like_ATP-bd"/>
</dbReference>
<dbReference type="InterPro" id="IPR011989">
    <property type="entry name" value="ARM-like"/>
</dbReference>
<evidence type="ECO:0000256" key="3">
    <source>
        <dbReference type="ARBA" id="ARBA00022490"/>
    </source>
</evidence>
<dbReference type="CDD" id="cd03221">
    <property type="entry name" value="ABCF_EF-3"/>
    <property type="match status" value="1"/>
</dbReference>
<evidence type="ECO:0000256" key="7">
    <source>
        <dbReference type="SAM" id="MobiDB-lite"/>
    </source>
</evidence>
<dbReference type="SUPFAM" id="SSF48371">
    <property type="entry name" value="ARM repeat"/>
    <property type="match status" value="1"/>
</dbReference>
<protein>
    <recommendedName>
        <fullName evidence="8">ABC transporter domain-containing protein</fullName>
    </recommendedName>
</protein>
<dbReference type="GO" id="GO:0005524">
    <property type="term" value="F:ATP binding"/>
    <property type="evidence" value="ECO:0007669"/>
    <property type="project" value="UniProtKB-KW"/>
</dbReference>
<dbReference type="PANTHER" id="PTHR19211">
    <property type="entry name" value="ATP-BINDING TRANSPORT PROTEIN-RELATED"/>
    <property type="match status" value="1"/>
</dbReference>
<comment type="subcellular location">
    <subcellularLocation>
        <location evidence="1">Cytoplasm</location>
    </subcellularLocation>
</comment>
<dbReference type="GO" id="GO:0005737">
    <property type="term" value="C:cytoplasm"/>
    <property type="evidence" value="ECO:0007669"/>
    <property type="project" value="UniProtKB-SubCell"/>
</dbReference>
<evidence type="ECO:0000313" key="9">
    <source>
        <dbReference type="EMBL" id="CCO19738.1"/>
    </source>
</evidence>
<evidence type="ECO:0000256" key="2">
    <source>
        <dbReference type="ARBA" id="ARBA00011054"/>
    </source>
</evidence>
<keyword evidence="4" id="KW-0677">Repeat</keyword>
<feature type="domain" description="ABC transporter" evidence="8">
    <location>
        <begin position="876"/>
        <end position="1188"/>
    </location>
</feature>
<accession>K8FCQ2</accession>
<evidence type="ECO:0000259" key="8">
    <source>
        <dbReference type="PROSITE" id="PS50893"/>
    </source>
</evidence>
<feature type="compositionally biased region" description="Basic residues" evidence="7">
    <location>
        <begin position="1218"/>
        <end position="1228"/>
    </location>
</feature>
<proteinExistence type="inferred from homology"/>
<gene>
    <name evidence="9" type="ordered locus">Bathy14g02300</name>
</gene>
<evidence type="ECO:0000256" key="5">
    <source>
        <dbReference type="ARBA" id="ARBA00022741"/>
    </source>
</evidence>
<name>K8FCQ2_9CHLO</name>
<keyword evidence="6" id="KW-0067">ATP-binding</keyword>
<dbReference type="Proteomes" id="UP000198341">
    <property type="component" value="Chromosome 14"/>
</dbReference>
<dbReference type="InterPro" id="IPR003593">
    <property type="entry name" value="AAA+_ATPase"/>
</dbReference>
<dbReference type="RefSeq" id="XP_007509281.1">
    <property type="nucleotide sequence ID" value="XM_007509219.1"/>
</dbReference>
<dbReference type="SMART" id="SM00382">
    <property type="entry name" value="AAA"/>
    <property type="match status" value="2"/>
</dbReference>
<evidence type="ECO:0000313" key="10">
    <source>
        <dbReference type="Proteomes" id="UP000198341"/>
    </source>
</evidence>
<dbReference type="OrthoDB" id="2110130at2759"/>
<dbReference type="EMBL" id="FO082265">
    <property type="protein sequence ID" value="CCO19738.1"/>
    <property type="molecule type" value="Genomic_DNA"/>
</dbReference>
<keyword evidence="3" id="KW-0963">Cytoplasm</keyword>
<dbReference type="InterPro" id="IPR016024">
    <property type="entry name" value="ARM-type_fold"/>
</dbReference>
<dbReference type="Gene3D" id="2.40.50.990">
    <property type="match status" value="1"/>
</dbReference>
<sequence length="1228" mass="136348">MQVGRKLSMNIPSVSSWSNLSEISDASVEDIENRTEDEISSLTKSILNSAHSDFRTTILNGKLGSDLISKSLGDSSFDVRHAALSYACASLSSDEVSESDKEKIFVSFSKYFEENADTCSVRESDLLRAGLACLFCYFSGCYSEKDPKRQAAFHKIVLVMDTLRDEGCILVGKSLAILVRSVSYETASELCELSMRSSLDCSKSLQRRRSAAAITSAIIKGLGQTCALRMTMVDNLRNIFNDENGEIAQLACGFNLYSSVCMIAGRSFEPFMFEFSPLIFCAFSNASAEVRDSARIAQASIASSLHNNTITFITPALVQGLTHKSWQNKVRSLVFMGDLSTRAPGFFKRSIPDIFGPLLECVFDTHPKVSASALSILRPICESVTNAELLGMLDLILLAIQYPQNKTEECLDKLMETTFVNSMDAPSLAIILPIILRGLRERAKELKQKAATTCGNICALVDDTRDLLPFISILLPELNKCEEHSHPDLRKCAVKAKESLLKGLDDQNLKGGKSSSSYICDALEASSIKIDPVVLTHVARVGGWMLTVAPLRMPPNILSQDICRELFSILEDSLDYALIEKVAEDAVLAYKGLEASSLNDAAPKDYIVELEGIILAFAGRVLLQRTDFVLERGHTYGIVGQNGTGKTTLLNRVAKKDISNFPQDVSVYYIQHEILSEKQETVLDFMLSSVPDSVSREIIQKTLFNVGFDETKMNGSIQSLSGGWRMKLAIARAMLWDADVLLLDEPTNHLDADAVAWLIDYLKSLTGTTICLVSHDYDFLSEVLSDVIHISEKSLVYYPMKFREFQSLKPEIVAALPSPSNAIMKEGSINSKNESTSTKQEINFAIDNIDASHIKPVIFPVPGNLEGVKSRSKVVMYMKEVSFRYPGAESPILKSATVKITQNSRVAIIGMNGAGKTTLMKLLIGELKADEGIGEVWVHHNLRLAYIAQHSMHHLEESVNNTPLEYLQNRFYQGRDREIAKRSSHNLSKEEFAISRERGNICEVVGRQERGKHLFYECRRSGRDDHDTDWEMLTSLERKDEYVMKMVRNFDEKLKAMQSGMDLRPLTKEEVRMHLENFGIDEDLAMGKIKRMSGGQKSRLVLAAAMWINPHVIALDEPTNYLDNDTLAALTNALALFKGGVIMISHNDAFVNKLCNETWLVGNGVVNIQAIAGKAKGMSVADRRALKKGLDAEEADLKEVQNNSKKTAAERKAEKERIKKSKAPIKFK</sequence>
<dbReference type="InterPro" id="IPR050611">
    <property type="entry name" value="ABCF"/>
</dbReference>
<feature type="region of interest" description="Disordered" evidence="7">
    <location>
        <begin position="1197"/>
        <end position="1228"/>
    </location>
</feature>
<evidence type="ECO:0000256" key="4">
    <source>
        <dbReference type="ARBA" id="ARBA00022737"/>
    </source>
</evidence>
<dbReference type="Pfam" id="PF24987">
    <property type="entry name" value="HEAT_EF3_N"/>
    <property type="match status" value="1"/>
</dbReference>
<evidence type="ECO:0000256" key="6">
    <source>
        <dbReference type="ARBA" id="ARBA00022840"/>
    </source>
</evidence>
<dbReference type="SUPFAM" id="SSF52540">
    <property type="entry name" value="P-loop containing nucleoside triphosphate hydrolases"/>
    <property type="match status" value="2"/>
</dbReference>
<dbReference type="AlphaFoldDB" id="K8FCQ2"/>
<dbReference type="Pfam" id="PF24984">
    <property type="entry name" value="HEAT_EF3_GNC1"/>
    <property type="match status" value="1"/>
</dbReference>
<dbReference type="Gene3D" id="1.25.10.10">
    <property type="entry name" value="Leucine-rich Repeat Variant"/>
    <property type="match status" value="1"/>
</dbReference>
<evidence type="ECO:0000256" key="1">
    <source>
        <dbReference type="ARBA" id="ARBA00004496"/>
    </source>
</evidence>
<dbReference type="InterPro" id="IPR027417">
    <property type="entry name" value="P-loop_NTPase"/>
</dbReference>
<dbReference type="Pfam" id="PF00005">
    <property type="entry name" value="ABC_tran"/>
    <property type="match status" value="2"/>
</dbReference>
<organism evidence="9 10">
    <name type="scientific">Bathycoccus prasinos</name>
    <dbReference type="NCBI Taxonomy" id="41875"/>
    <lineage>
        <taxon>Eukaryota</taxon>
        <taxon>Viridiplantae</taxon>
        <taxon>Chlorophyta</taxon>
        <taxon>Mamiellophyceae</taxon>
        <taxon>Mamiellales</taxon>
        <taxon>Bathycoccaceae</taxon>
        <taxon>Bathycoccus</taxon>
    </lineage>
</organism>
<dbReference type="PANTHER" id="PTHR19211:SF127">
    <property type="entry name" value="ABC TRANSPORTER DOMAIN-CONTAINING PROTEIN"/>
    <property type="match status" value="1"/>
</dbReference>
<dbReference type="STRING" id="41875.K8FCQ2"/>
<comment type="similarity">
    <text evidence="2">Belongs to the ABC transporter superfamily. ABCF family. EF3 subfamily.</text>
</comment>
<dbReference type="KEGG" id="bpg:Bathy14g02300"/>
<feature type="domain" description="ABC transporter" evidence="8">
    <location>
        <begin position="608"/>
        <end position="818"/>
    </location>
</feature>
<dbReference type="eggNOG" id="KOG0062">
    <property type="taxonomic scope" value="Eukaryota"/>
</dbReference>
<reference evidence="9 10" key="1">
    <citation type="submission" date="2011-10" db="EMBL/GenBank/DDBJ databases">
        <authorList>
            <person name="Genoscope - CEA"/>
        </authorList>
    </citation>
    <scope>NUCLEOTIDE SEQUENCE [LARGE SCALE GENOMIC DNA]</scope>
    <source>
        <strain evidence="9 10">RCC 1105</strain>
    </source>
</reference>
<dbReference type="eggNOG" id="KOG1242">
    <property type="taxonomic scope" value="Eukaryota"/>
</dbReference>
<dbReference type="Gene3D" id="3.40.50.300">
    <property type="entry name" value="P-loop containing nucleotide triphosphate hydrolases"/>
    <property type="match status" value="2"/>
</dbReference>
<dbReference type="PROSITE" id="PS50893">
    <property type="entry name" value="ABC_TRANSPORTER_2"/>
    <property type="match status" value="2"/>
</dbReference>